<dbReference type="InterPro" id="IPR036390">
    <property type="entry name" value="WH_DNA-bd_sf"/>
</dbReference>
<name>A0A222FII0_9GAMM</name>
<dbReference type="Gene3D" id="3.40.190.290">
    <property type="match status" value="1"/>
</dbReference>
<feature type="domain" description="HTH lysR-type" evidence="5">
    <location>
        <begin position="1"/>
        <end position="58"/>
    </location>
</feature>
<dbReference type="CDD" id="cd05466">
    <property type="entry name" value="PBP2_LTTR_substrate"/>
    <property type="match status" value="1"/>
</dbReference>
<sequence>MDIRHLRYFKAVSDCGSFTRAAEQLHIAQPALSMAIRKLEAELELTLLHRRDRRVRLTDEGQRLYLHAQRMVQASEDAKLEMAELKGLQRGEVRVGVSSMLGSYYFPPVFMAFRQQYPQLTLSVTDAGTDRLRQLLLNGELDLAVIVDEDCPSELQAERFLSEQMLVTCGQDHPFATQHSIRSEDFFAQDLLLFKEGFFHRKVVERMARDGGFKPRISVETNLITLIKTMVSQGFGVSTLLPMVIDKTDNLITRSFAQPVWLHLSLAWRKDGYLSQANRTFADFMLGKR</sequence>
<evidence type="ECO:0000259" key="5">
    <source>
        <dbReference type="PROSITE" id="PS50931"/>
    </source>
</evidence>
<keyword evidence="7" id="KW-1185">Reference proteome</keyword>
<evidence type="ECO:0000256" key="1">
    <source>
        <dbReference type="ARBA" id="ARBA00009437"/>
    </source>
</evidence>
<dbReference type="PRINTS" id="PR00039">
    <property type="entry name" value="HTHLYSR"/>
</dbReference>
<evidence type="ECO:0000256" key="3">
    <source>
        <dbReference type="ARBA" id="ARBA00023125"/>
    </source>
</evidence>
<dbReference type="Gene3D" id="1.10.10.10">
    <property type="entry name" value="Winged helix-like DNA-binding domain superfamily/Winged helix DNA-binding domain"/>
    <property type="match status" value="1"/>
</dbReference>
<dbReference type="SUPFAM" id="SSF46785">
    <property type="entry name" value="Winged helix' DNA-binding domain"/>
    <property type="match status" value="1"/>
</dbReference>
<dbReference type="InterPro" id="IPR005119">
    <property type="entry name" value="LysR_subst-bd"/>
</dbReference>
<reference evidence="6 7" key="1">
    <citation type="submission" date="2017-07" db="EMBL/GenBank/DDBJ databases">
        <title>Annotated genome sequence of Bacterioplanes sanyensis isolated from Red Sea.</title>
        <authorList>
            <person name="Rehman Z.U."/>
        </authorList>
    </citation>
    <scope>NUCLEOTIDE SEQUENCE [LARGE SCALE GENOMIC DNA]</scope>
    <source>
        <strain evidence="6 7">NV9</strain>
    </source>
</reference>
<organism evidence="6 7">
    <name type="scientific">Bacterioplanes sanyensis</name>
    <dbReference type="NCBI Taxonomy" id="1249553"/>
    <lineage>
        <taxon>Bacteria</taxon>
        <taxon>Pseudomonadati</taxon>
        <taxon>Pseudomonadota</taxon>
        <taxon>Gammaproteobacteria</taxon>
        <taxon>Oceanospirillales</taxon>
        <taxon>Oceanospirillaceae</taxon>
        <taxon>Bacterioplanes</taxon>
    </lineage>
</organism>
<dbReference type="GO" id="GO:0005829">
    <property type="term" value="C:cytosol"/>
    <property type="evidence" value="ECO:0007669"/>
    <property type="project" value="TreeGrafter"/>
</dbReference>
<dbReference type="EMBL" id="CP022530">
    <property type="protein sequence ID" value="ASP38857.1"/>
    <property type="molecule type" value="Genomic_DNA"/>
</dbReference>
<dbReference type="FunFam" id="1.10.10.10:FF:000001">
    <property type="entry name" value="LysR family transcriptional regulator"/>
    <property type="match status" value="1"/>
</dbReference>
<dbReference type="Pfam" id="PF00126">
    <property type="entry name" value="HTH_1"/>
    <property type="match status" value="1"/>
</dbReference>
<accession>A0A222FII0</accession>
<dbReference type="InterPro" id="IPR036388">
    <property type="entry name" value="WH-like_DNA-bd_sf"/>
</dbReference>
<gene>
    <name evidence="6" type="ORF">CHH28_09260</name>
</gene>
<dbReference type="KEGG" id="bsan:CHH28_09260"/>
<dbReference type="PANTHER" id="PTHR30419">
    <property type="entry name" value="HTH-TYPE TRANSCRIPTIONAL REGULATOR YBHD"/>
    <property type="match status" value="1"/>
</dbReference>
<dbReference type="OrthoDB" id="646694at2"/>
<evidence type="ECO:0000313" key="6">
    <source>
        <dbReference type="EMBL" id="ASP38857.1"/>
    </source>
</evidence>
<keyword evidence="2" id="KW-0805">Transcription regulation</keyword>
<comment type="similarity">
    <text evidence="1">Belongs to the LysR transcriptional regulatory family.</text>
</comment>
<proteinExistence type="inferred from homology"/>
<dbReference type="SUPFAM" id="SSF53850">
    <property type="entry name" value="Periplasmic binding protein-like II"/>
    <property type="match status" value="1"/>
</dbReference>
<evidence type="ECO:0000256" key="2">
    <source>
        <dbReference type="ARBA" id="ARBA00023015"/>
    </source>
</evidence>
<dbReference type="PANTHER" id="PTHR30419:SF30">
    <property type="entry name" value="LYSR FAMILY TRANSCRIPTIONAL REGULATOR"/>
    <property type="match status" value="1"/>
</dbReference>
<dbReference type="AlphaFoldDB" id="A0A222FII0"/>
<dbReference type="Proteomes" id="UP000202440">
    <property type="component" value="Chromosome"/>
</dbReference>
<dbReference type="RefSeq" id="WP_094060043.1">
    <property type="nucleotide sequence ID" value="NZ_CP022530.1"/>
</dbReference>
<dbReference type="PROSITE" id="PS50931">
    <property type="entry name" value="HTH_LYSR"/>
    <property type="match status" value="1"/>
</dbReference>
<evidence type="ECO:0000313" key="7">
    <source>
        <dbReference type="Proteomes" id="UP000202440"/>
    </source>
</evidence>
<protein>
    <submittedName>
        <fullName evidence="6">LysR family transcriptional regulator</fullName>
    </submittedName>
</protein>
<dbReference type="InterPro" id="IPR050950">
    <property type="entry name" value="HTH-type_LysR_regulators"/>
</dbReference>
<keyword evidence="3" id="KW-0238">DNA-binding</keyword>
<dbReference type="GO" id="GO:0003700">
    <property type="term" value="F:DNA-binding transcription factor activity"/>
    <property type="evidence" value="ECO:0007669"/>
    <property type="project" value="InterPro"/>
</dbReference>
<evidence type="ECO:0000256" key="4">
    <source>
        <dbReference type="ARBA" id="ARBA00023163"/>
    </source>
</evidence>
<dbReference type="InterPro" id="IPR000847">
    <property type="entry name" value="LysR_HTH_N"/>
</dbReference>
<keyword evidence="4" id="KW-0804">Transcription</keyword>
<dbReference type="Pfam" id="PF03466">
    <property type="entry name" value="LysR_substrate"/>
    <property type="match status" value="1"/>
</dbReference>
<dbReference type="GO" id="GO:0003677">
    <property type="term" value="F:DNA binding"/>
    <property type="evidence" value="ECO:0007669"/>
    <property type="project" value="UniProtKB-KW"/>
</dbReference>